<dbReference type="GO" id="GO:0016757">
    <property type="term" value="F:glycosyltransferase activity"/>
    <property type="evidence" value="ECO:0007669"/>
    <property type="project" value="UniProtKB-KW"/>
</dbReference>
<evidence type="ECO:0000256" key="2">
    <source>
        <dbReference type="SAM" id="SignalP"/>
    </source>
</evidence>
<proteinExistence type="predicted"/>
<dbReference type="Gene3D" id="3.90.550.10">
    <property type="entry name" value="Spore Coat Polysaccharide Biosynthesis Protein SpsA, Chain A"/>
    <property type="match status" value="1"/>
</dbReference>
<organism evidence="4">
    <name type="scientific">Amphora coffeiformis</name>
    <dbReference type="NCBI Taxonomy" id="265554"/>
    <lineage>
        <taxon>Eukaryota</taxon>
        <taxon>Sar</taxon>
        <taxon>Stramenopiles</taxon>
        <taxon>Ochrophyta</taxon>
        <taxon>Bacillariophyta</taxon>
        <taxon>Bacillariophyceae</taxon>
        <taxon>Bacillariophycidae</taxon>
        <taxon>Thalassiophysales</taxon>
        <taxon>Catenulaceae</taxon>
        <taxon>Amphora</taxon>
    </lineage>
</organism>
<gene>
    <name evidence="4" type="ORF">ACOF00016_LOCUS15315</name>
</gene>
<evidence type="ECO:0000313" key="4">
    <source>
        <dbReference type="EMBL" id="CAE0418439.1"/>
    </source>
</evidence>
<protein>
    <recommendedName>
        <fullName evidence="3">Glycosyl transferase family 1 domain-containing protein</fullName>
    </recommendedName>
</protein>
<keyword evidence="1" id="KW-0808">Transferase</keyword>
<feature type="domain" description="Glycosyl transferase family 1" evidence="3">
    <location>
        <begin position="737"/>
        <end position="837"/>
    </location>
</feature>
<dbReference type="CDD" id="cd01635">
    <property type="entry name" value="Glycosyltransferase_GTB-type"/>
    <property type="match status" value="1"/>
</dbReference>
<feature type="signal peptide" evidence="2">
    <location>
        <begin position="1"/>
        <end position="20"/>
    </location>
</feature>
<dbReference type="AlphaFoldDB" id="A0A7S3LD39"/>
<dbReference type="SUPFAM" id="SSF53448">
    <property type="entry name" value="Nucleotide-diphospho-sugar transferases"/>
    <property type="match status" value="1"/>
</dbReference>
<dbReference type="Pfam" id="PF00534">
    <property type="entry name" value="Glycos_transf_1"/>
    <property type="match status" value="1"/>
</dbReference>
<feature type="chain" id="PRO_5030524158" description="Glycosyl transferase family 1 domain-containing protein" evidence="2">
    <location>
        <begin position="21"/>
        <end position="958"/>
    </location>
</feature>
<accession>A0A7S3LD39</accession>
<dbReference type="InterPro" id="IPR029044">
    <property type="entry name" value="Nucleotide-diphossugar_trans"/>
</dbReference>
<evidence type="ECO:0000259" key="3">
    <source>
        <dbReference type="Pfam" id="PF00534"/>
    </source>
</evidence>
<dbReference type="SUPFAM" id="SSF53756">
    <property type="entry name" value="UDP-Glycosyltransferase/glycogen phosphorylase"/>
    <property type="match status" value="1"/>
</dbReference>
<dbReference type="Gene3D" id="3.40.50.2000">
    <property type="entry name" value="Glycogen Phosphorylase B"/>
    <property type="match status" value="1"/>
</dbReference>
<sequence length="958" mass="109536">MSIVCAWMACLVRYVPLIEQLDTATLNSIVAAYPALAGRITSSGNSDTCIITVSAWNNFGYVWNLYDSIQDNSPSIGCFVWFVADATVHPKRTAMRKIDKIMEIAQQFTAVVTLNDLQEYFGKEQFYKRELTFKFDMMELISTIKPFALLYTFEKLGHNNAIFLDSDVWVTDSMDPIQQQLQTHSAIVTPYITAPTPDDRLELFDHQILRMGTYNAGFLAFRNSLASKTFLNWWKDRLRSYGFNDLSRGLYYDQIWLDFITSFMDQKDYLVLRDPRYNIAHWNLHYLGDSLHLDSNTGLPFLDDQPAGFLHFSGSSELRNFDISKISKDTTRYTFSDFPRLEDIWKAYASKLEEHDAGFFRGISYGYEQFKEGRAITPLMRRTYAAATDTAVTAIEASYHLDDAGDRYYGVSIPPIDKIDFQKNVVGDPFCASGHCRSHGKLTFYKWFLTSTPDTYVNSEGCFFFTGLEQRAWQSRPDLQTKFPEPMGKDFIGFKSWFLTHAVRGNHLTLENRNVWRSMWSYHIANHRRFHKIVTGSNDIGINFIGWHGYHFGIAQISRKLYVAGREVNISANAIQLPPPGGGQPSTHPDFLEYELTKSPSEIINLYMVNAEHTTFLKQHIPPMIRENKYNIGYWCWELEIFPQPLLNFLKDFDEIWTLSAFVKKSIETSPGYDDTPVRVLNLPLIKSDLHDPSTVSDSLPHELTSIEKSVKPFTFLLVFDFNSYMERKNPFATIRAFLDAFPASSDPTGKYRLVVKSHSGKDADIQEMHATAKNDTRIVFISRMLSDKQNAALHQHQDCFVSLHRSEGYGLNILESLGAGIPVITTNYSGNVEFFRAVPSFLESCAFPVPYELVKIEKTAGPYEAGQHWAEADHEYAVNAMRAVAKNDCKTKHGREISKLVLNQFGQAAIGRQMQSLLNESTERILKKQSEVFAKRLASLEHYSKVLLGHKKRSITS</sequence>
<name>A0A7S3LD39_9STRA</name>
<dbReference type="PANTHER" id="PTHR46656:SF3">
    <property type="entry name" value="PUTATIVE-RELATED"/>
    <property type="match status" value="1"/>
</dbReference>
<dbReference type="PANTHER" id="PTHR46656">
    <property type="entry name" value="PUTATIVE-RELATED"/>
    <property type="match status" value="1"/>
</dbReference>
<evidence type="ECO:0000256" key="1">
    <source>
        <dbReference type="ARBA" id="ARBA00022676"/>
    </source>
</evidence>
<reference evidence="4" key="1">
    <citation type="submission" date="2021-01" db="EMBL/GenBank/DDBJ databases">
        <authorList>
            <person name="Corre E."/>
            <person name="Pelletier E."/>
            <person name="Niang G."/>
            <person name="Scheremetjew M."/>
            <person name="Finn R."/>
            <person name="Kale V."/>
            <person name="Holt S."/>
            <person name="Cochrane G."/>
            <person name="Meng A."/>
            <person name="Brown T."/>
            <person name="Cohen L."/>
        </authorList>
    </citation>
    <scope>NUCLEOTIDE SEQUENCE</scope>
    <source>
        <strain evidence="4">CCMP127</strain>
    </source>
</reference>
<dbReference type="InterPro" id="IPR001296">
    <property type="entry name" value="Glyco_trans_1"/>
</dbReference>
<keyword evidence="2" id="KW-0732">Signal</keyword>
<dbReference type="EMBL" id="HBIM01020434">
    <property type="protein sequence ID" value="CAE0418439.1"/>
    <property type="molecule type" value="Transcribed_RNA"/>
</dbReference>
<keyword evidence="1" id="KW-0328">Glycosyltransferase</keyword>